<dbReference type="GO" id="GO:0004065">
    <property type="term" value="F:arylsulfatase activity"/>
    <property type="evidence" value="ECO:0007669"/>
    <property type="project" value="TreeGrafter"/>
</dbReference>
<dbReference type="SUPFAM" id="SSF53649">
    <property type="entry name" value="Alkaline phosphatase-like"/>
    <property type="match status" value="1"/>
</dbReference>
<feature type="region of interest" description="Disordered" evidence="2">
    <location>
        <begin position="201"/>
        <end position="233"/>
    </location>
</feature>
<keyword evidence="5" id="KW-1185">Reference proteome</keyword>
<evidence type="ECO:0000313" key="4">
    <source>
        <dbReference type="EMBL" id="KPC64300.1"/>
    </source>
</evidence>
<dbReference type="InterPro" id="IPR032506">
    <property type="entry name" value="SGSH_C"/>
</dbReference>
<feature type="domain" description="N-sulphoglucosamine sulphohydrolase C-terminal" evidence="3">
    <location>
        <begin position="36"/>
        <end position="165"/>
    </location>
</feature>
<organism evidence="4 5">
    <name type="scientific">Streptomyces chattanoogensis</name>
    <dbReference type="NCBI Taxonomy" id="66876"/>
    <lineage>
        <taxon>Bacteria</taxon>
        <taxon>Bacillati</taxon>
        <taxon>Actinomycetota</taxon>
        <taxon>Actinomycetes</taxon>
        <taxon>Kitasatosporales</taxon>
        <taxon>Streptomycetaceae</taxon>
        <taxon>Streptomyces</taxon>
    </lineage>
</organism>
<dbReference type="PATRIC" id="fig|66876.3.peg.2693"/>
<name>A0A0N0H1J9_9ACTN</name>
<evidence type="ECO:0000256" key="1">
    <source>
        <dbReference type="ARBA" id="ARBA00008779"/>
    </source>
</evidence>
<dbReference type="Pfam" id="PF16347">
    <property type="entry name" value="SGSH_C"/>
    <property type="match status" value="1"/>
</dbReference>
<dbReference type="Gene3D" id="3.30.1120.10">
    <property type="match status" value="1"/>
</dbReference>
<dbReference type="PANTHER" id="PTHR42693">
    <property type="entry name" value="ARYLSULFATASE FAMILY MEMBER"/>
    <property type="match status" value="1"/>
</dbReference>
<reference evidence="5" key="1">
    <citation type="submission" date="2015-07" db="EMBL/GenBank/DDBJ databases">
        <authorList>
            <person name="Ju K.-S."/>
            <person name="Doroghazi J.R."/>
            <person name="Metcalf W.W."/>
        </authorList>
    </citation>
    <scope>NUCLEOTIDE SEQUENCE [LARGE SCALE GENOMIC DNA]</scope>
    <source>
        <strain evidence="5">NRRL ISP-5002</strain>
    </source>
</reference>
<dbReference type="Gene3D" id="3.40.720.10">
    <property type="entry name" value="Alkaline Phosphatase, subunit A"/>
    <property type="match status" value="1"/>
</dbReference>
<dbReference type="Proteomes" id="UP000037982">
    <property type="component" value="Unassembled WGS sequence"/>
</dbReference>
<comment type="caution">
    <text evidence="4">The sequence shown here is derived from an EMBL/GenBank/DDBJ whole genome shotgun (WGS) entry which is preliminary data.</text>
</comment>
<dbReference type="InterPro" id="IPR050738">
    <property type="entry name" value="Sulfatase"/>
</dbReference>
<dbReference type="InterPro" id="IPR017850">
    <property type="entry name" value="Alkaline_phosphatase_core_sf"/>
</dbReference>
<dbReference type="AlphaFoldDB" id="A0A0N0H1J9"/>
<proteinExistence type="inferred from homology"/>
<comment type="similarity">
    <text evidence="1">Belongs to the sulfatase family.</text>
</comment>
<accession>A0A0N0H1J9</accession>
<evidence type="ECO:0000313" key="5">
    <source>
        <dbReference type="Proteomes" id="UP000037982"/>
    </source>
</evidence>
<gene>
    <name evidence="4" type="ORF">ADL29_12310</name>
</gene>
<evidence type="ECO:0000259" key="3">
    <source>
        <dbReference type="Pfam" id="PF16347"/>
    </source>
</evidence>
<dbReference type="PANTHER" id="PTHR42693:SF33">
    <property type="entry name" value="ARYLSULFATASE"/>
    <property type="match status" value="1"/>
</dbReference>
<sequence length="233" mass="26062">MERDTELIGGPRSLVHYPRGWGMASNTPFRLYKGQTYAGGVRVPFVLSWPEGLPRATEDAGVRHQYVTDVTPILLDLASVPRPERWRSRPAQEPDGVSFAPVLRDWRTESAHREQYCEMSGNRSFYRDGWKLVTLHRPGTPYDDGEWALYDLRTDPTETTDVAADHPEVVKERFPWPGASSMSAVGVPSKRTRYGHSALRRRTPSTSWGMLPGGAPHGPWPPTGRGRQATAGV</sequence>
<dbReference type="EMBL" id="LGKG01000101">
    <property type="protein sequence ID" value="KPC64300.1"/>
    <property type="molecule type" value="Genomic_DNA"/>
</dbReference>
<protein>
    <recommendedName>
        <fullName evidence="3">N-sulphoglucosamine sulphohydrolase C-terminal domain-containing protein</fullName>
    </recommendedName>
</protein>
<evidence type="ECO:0000256" key="2">
    <source>
        <dbReference type="SAM" id="MobiDB-lite"/>
    </source>
</evidence>